<feature type="chain" id="PRO_5013950942" evidence="1">
    <location>
        <begin position="20"/>
        <end position="288"/>
    </location>
</feature>
<sequence>MTDQMFLRLAVLFLQACQLCPRTRSPGSTRSQGDSEKLMQDIAARFRVMGSTIHPEPSCHIFNSSTIRFLPFLTKHAVVIRIVAASLAPRSMAILSPKRWMTARQINMIVDRHTPDVVVRKSIAWRKVIDEEKARIVHACRHLADDCRQMLLFLIAGLDNKIKDDLSLQLGIGVVLLFMSLSKKASKNGNLFPEPRLLGIQSAKDKFRDILSLSSPSKKLYNYQRLALMISRESMSSWYNTYTTRDVVTAALPSKVEFSESYTGIPSKCGRQELSHLERLRLVCNTEP</sequence>
<accession>A0A2H3AU58</accession>
<evidence type="ECO:0000256" key="1">
    <source>
        <dbReference type="SAM" id="SignalP"/>
    </source>
</evidence>
<keyword evidence="1" id="KW-0732">Signal</keyword>
<reference evidence="3" key="1">
    <citation type="journal article" date="2017" name="Nat. Ecol. Evol.">
        <title>Genome expansion and lineage-specific genetic innovations in the forest pathogenic fungi Armillaria.</title>
        <authorList>
            <person name="Sipos G."/>
            <person name="Prasanna A.N."/>
            <person name="Walter M.C."/>
            <person name="O'Connor E."/>
            <person name="Balint B."/>
            <person name="Krizsan K."/>
            <person name="Kiss B."/>
            <person name="Hess J."/>
            <person name="Varga T."/>
            <person name="Slot J."/>
            <person name="Riley R."/>
            <person name="Boka B."/>
            <person name="Rigling D."/>
            <person name="Barry K."/>
            <person name="Lee J."/>
            <person name="Mihaltcheva S."/>
            <person name="LaButti K."/>
            <person name="Lipzen A."/>
            <person name="Waldron R."/>
            <person name="Moloney N.M."/>
            <person name="Sperisen C."/>
            <person name="Kredics L."/>
            <person name="Vagvoelgyi C."/>
            <person name="Patrignani A."/>
            <person name="Fitzpatrick D."/>
            <person name="Nagy I."/>
            <person name="Doyle S."/>
            <person name="Anderson J.B."/>
            <person name="Grigoriev I.V."/>
            <person name="Gueldener U."/>
            <person name="Muensterkoetter M."/>
            <person name="Nagy L.G."/>
        </authorList>
    </citation>
    <scope>NUCLEOTIDE SEQUENCE [LARGE SCALE GENOMIC DNA]</scope>
    <source>
        <strain evidence="3">28-4</strain>
    </source>
</reference>
<proteinExistence type="predicted"/>
<evidence type="ECO:0000313" key="2">
    <source>
        <dbReference type="EMBL" id="PBK62235.1"/>
    </source>
</evidence>
<evidence type="ECO:0000313" key="3">
    <source>
        <dbReference type="Proteomes" id="UP000218334"/>
    </source>
</evidence>
<dbReference type="Proteomes" id="UP000218334">
    <property type="component" value="Unassembled WGS sequence"/>
</dbReference>
<gene>
    <name evidence="2" type="ORF">ARMSODRAFT_980852</name>
</gene>
<dbReference type="AlphaFoldDB" id="A0A2H3AU58"/>
<organism evidence="2 3">
    <name type="scientific">Armillaria solidipes</name>
    <dbReference type="NCBI Taxonomy" id="1076256"/>
    <lineage>
        <taxon>Eukaryota</taxon>
        <taxon>Fungi</taxon>
        <taxon>Dikarya</taxon>
        <taxon>Basidiomycota</taxon>
        <taxon>Agaricomycotina</taxon>
        <taxon>Agaricomycetes</taxon>
        <taxon>Agaricomycetidae</taxon>
        <taxon>Agaricales</taxon>
        <taxon>Marasmiineae</taxon>
        <taxon>Physalacriaceae</taxon>
        <taxon>Armillaria</taxon>
    </lineage>
</organism>
<feature type="signal peptide" evidence="1">
    <location>
        <begin position="1"/>
        <end position="19"/>
    </location>
</feature>
<name>A0A2H3AU58_9AGAR</name>
<keyword evidence="3" id="KW-1185">Reference proteome</keyword>
<dbReference type="EMBL" id="KZ293468">
    <property type="protein sequence ID" value="PBK62235.1"/>
    <property type="molecule type" value="Genomic_DNA"/>
</dbReference>
<protein>
    <submittedName>
        <fullName evidence="2">Uncharacterized protein</fullName>
    </submittedName>
</protein>